<accession>A0A6J5L527</accession>
<dbReference type="EMBL" id="LR796226">
    <property type="protein sequence ID" value="CAB4128356.1"/>
    <property type="molecule type" value="Genomic_DNA"/>
</dbReference>
<protein>
    <submittedName>
        <fullName evidence="1">Uncharacterized protein</fullName>
    </submittedName>
</protein>
<proteinExistence type="predicted"/>
<gene>
    <name evidence="1" type="ORF">UFOVP111_25</name>
</gene>
<organism evidence="1">
    <name type="scientific">uncultured Caudovirales phage</name>
    <dbReference type="NCBI Taxonomy" id="2100421"/>
    <lineage>
        <taxon>Viruses</taxon>
        <taxon>Duplodnaviria</taxon>
        <taxon>Heunggongvirae</taxon>
        <taxon>Uroviricota</taxon>
        <taxon>Caudoviricetes</taxon>
        <taxon>Peduoviridae</taxon>
        <taxon>Maltschvirus</taxon>
        <taxon>Maltschvirus maltsch</taxon>
    </lineage>
</organism>
<name>A0A6J5L527_9CAUD</name>
<reference evidence="1" key="1">
    <citation type="submission" date="2020-04" db="EMBL/GenBank/DDBJ databases">
        <authorList>
            <person name="Chiriac C."/>
            <person name="Salcher M."/>
            <person name="Ghai R."/>
            <person name="Kavagutti S V."/>
        </authorList>
    </citation>
    <scope>NUCLEOTIDE SEQUENCE</scope>
</reference>
<sequence>MTVYPTSYFSHPANTLDPKLFEGRVLRAWARNGIMSLLMDFLNLHYRHSELWTQPWLAGSGVSYQWEAAREPGDLDCLVGVDFIQFRKANPEFAGLSDREIAGELNEEFHENLQLQTSNWNGYELTFYVNPSATDIRVIKPYAAYDLKHDDWTVTPDPNQTPMWNAEWDQIAQKDAELAHQVHTRFTGALQDVQTTQSAPLRRNAENKMTMAAAQGNALYNEIHENRSMAFSSTGQGYQDFNNYRWQLGKRYGTIEKLRGIREYMKNAVKDQSTYGVELPDANTLVRRAATYRNK</sequence>
<evidence type="ECO:0000313" key="1">
    <source>
        <dbReference type="EMBL" id="CAB4128356.1"/>
    </source>
</evidence>